<evidence type="ECO:0000313" key="8">
    <source>
        <dbReference type="Proteomes" id="UP000325780"/>
    </source>
</evidence>
<dbReference type="Gene3D" id="3.40.640.10">
    <property type="entry name" value="Type I PLP-dependent aspartate aminotransferase-like (Major domain)"/>
    <property type="match status" value="1"/>
</dbReference>
<evidence type="ECO:0000256" key="3">
    <source>
        <dbReference type="ARBA" id="ARBA00022898"/>
    </source>
</evidence>
<sequence length="334" mass="36675">MLEAIAQCTLDDDAFREDATTNSLQDYIAARTGHESALLVMSGTMGNQIAIRTHLAQPPYAVLCDHRAHIISSEAGGVSAWTGATVVPVTPKNGDYLTLDDIERSAVISDNIHHCPTKLISLENTLHGIVMPLDEAQRIVDWAHSNGILVHLDGARLWEAVVYASGRYSLRDYASTFDSISVCFSKGLGAPIGSMLVGSSEFIKRARWFRQSIGGGIRQAGVISSAARVAVDEVFGRDPYGEEGKMSGSHRRARHIASLWTQRGGQLLKPVQTNMIWLDLDASEVNPSYLREVGRQKGVRLSASRIVVHYQVSDETVSRLREVFDVVLQWPQQP</sequence>
<dbReference type="InterPro" id="IPR023603">
    <property type="entry name" value="Low_specificity_L-TA-like"/>
</dbReference>
<dbReference type="InterPro" id="IPR001597">
    <property type="entry name" value="ArAA_b-elim_lyase/Thr_aldolase"/>
</dbReference>
<name>A0A5N6TY85_ASPAV</name>
<dbReference type="PANTHER" id="PTHR48097:SF9">
    <property type="entry name" value="L-THREONINE ALDOLASE"/>
    <property type="match status" value="1"/>
</dbReference>
<keyword evidence="7" id="KW-0808">Transferase</keyword>
<dbReference type="GO" id="GO:0016740">
    <property type="term" value="F:transferase activity"/>
    <property type="evidence" value="ECO:0007669"/>
    <property type="project" value="UniProtKB-KW"/>
</dbReference>
<accession>A0A5N6TY85</accession>
<keyword evidence="8" id="KW-1185">Reference proteome</keyword>
<protein>
    <submittedName>
        <fullName evidence="7">Pyridoxal phosphate-dependent transferase</fullName>
    </submittedName>
</protein>
<dbReference type="GO" id="GO:0005829">
    <property type="term" value="C:cytosol"/>
    <property type="evidence" value="ECO:0007669"/>
    <property type="project" value="TreeGrafter"/>
</dbReference>
<dbReference type="Proteomes" id="UP000325780">
    <property type="component" value="Unassembled WGS sequence"/>
</dbReference>
<evidence type="ECO:0000256" key="2">
    <source>
        <dbReference type="ARBA" id="ARBA00006966"/>
    </source>
</evidence>
<dbReference type="SUPFAM" id="SSF53383">
    <property type="entry name" value="PLP-dependent transferases"/>
    <property type="match status" value="1"/>
</dbReference>
<dbReference type="InterPro" id="IPR015422">
    <property type="entry name" value="PyrdxlP-dep_Trfase_small"/>
</dbReference>
<keyword evidence="3" id="KW-0663">Pyridoxal phosphate</keyword>
<evidence type="ECO:0000256" key="5">
    <source>
        <dbReference type="PIRSR" id="PIRSR017617-1"/>
    </source>
</evidence>
<dbReference type="OrthoDB" id="10261951at2759"/>
<dbReference type="Pfam" id="PF01212">
    <property type="entry name" value="Beta_elim_lyase"/>
    <property type="match status" value="1"/>
</dbReference>
<evidence type="ECO:0000256" key="1">
    <source>
        <dbReference type="ARBA" id="ARBA00001933"/>
    </source>
</evidence>
<dbReference type="Gene3D" id="3.90.1150.10">
    <property type="entry name" value="Aspartate Aminotransferase, domain 1"/>
    <property type="match status" value="1"/>
</dbReference>
<proteinExistence type="inferred from homology"/>
<evidence type="ECO:0000313" key="7">
    <source>
        <dbReference type="EMBL" id="KAE8151343.1"/>
    </source>
</evidence>
<dbReference type="PIRSF" id="PIRSF017617">
    <property type="entry name" value="Thr_aldolase"/>
    <property type="match status" value="1"/>
</dbReference>
<dbReference type="AlphaFoldDB" id="A0A5N6TY85"/>
<comment type="similarity">
    <text evidence="2">Belongs to the threonine aldolase family.</text>
</comment>
<dbReference type="InterPro" id="IPR015421">
    <property type="entry name" value="PyrdxlP-dep_Trfase_major"/>
</dbReference>
<dbReference type="GO" id="GO:0008732">
    <property type="term" value="F:L-allo-threonine aldolase activity"/>
    <property type="evidence" value="ECO:0007669"/>
    <property type="project" value="TreeGrafter"/>
</dbReference>
<evidence type="ECO:0000256" key="4">
    <source>
        <dbReference type="ARBA" id="ARBA00023239"/>
    </source>
</evidence>
<dbReference type="NCBIfam" id="NF041359">
    <property type="entry name" value="GntG_guanitoxin"/>
    <property type="match status" value="1"/>
</dbReference>
<feature type="domain" description="Aromatic amino acid beta-eliminating lyase/threonine aldolase" evidence="6">
    <location>
        <begin position="1"/>
        <end position="281"/>
    </location>
</feature>
<gene>
    <name evidence="7" type="ORF">BDV25DRAFT_95747</name>
</gene>
<dbReference type="GO" id="GO:0006567">
    <property type="term" value="P:L-threonine catabolic process"/>
    <property type="evidence" value="ECO:0007669"/>
    <property type="project" value="TreeGrafter"/>
</dbReference>
<evidence type="ECO:0000259" key="6">
    <source>
        <dbReference type="Pfam" id="PF01212"/>
    </source>
</evidence>
<dbReference type="FunFam" id="3.40.640.10:FF:000030">
    <property type="entry name" value="Low-specificity L-threonine aldolase"/>
    <property type="match status" value="1"/>
</dbReference>
<dbReference type="PANTHER" id="PTHR48097">
    <property type="entry name" value="L-THREONINE ALDOLASE-RELATED"/>
    <property type="match status" value="1"/>
</dbReference>
<comment type="cofactor">
    <cofactor evidence="1">
        <name>pyridoxal 5'-phosphate</name>
        <dbReference type="ChEBI" id="CHEBI:597326"/>
    </cofactor>
</comment>
<feature type="modified residue" description="N6-(pyridoxal phosphate)lysine" evidence="5">
    <location>
        <position position="186"/>
    </location>
</feature>
<dbReference type="EMBL" id="ML742073">
    <property type="protein sequence ID" value="KAE8151343.1"/>
    <property type="molecule type" value="Genomic_DNA"/>
</dbReference>
<dbReference type="GO" id="GO:0006545">
    <property type="term" value="P:glycine biosynthetic process"/>
    <property type="evidence" value="ECO:0007669"/>
    <property type="project" value="TreeGrafter"/>
</dbReference>
<organism evidence="7 8">
    <name type="scientific">Aspergillus avenaceus</name>
    <dbReference type="NCBI Taxonomy" id="36643"/>
    <lineage>
        <taxon>Eukaryota</taxon>
        <taxon>Fungi</taxon>
        <taxon>Dikarya</taxon>
        <taxon>Ascomycota</taxon>
        <taxon>Pezizomycotina</taxon>
        <taxon>Eurotiomycetes</taxon>
        <taxon>Eurotiomycetidae</taxon>
        <taxon>Eurotiales</taxon>
        <taxon>Aspergillaceae</taxon>
        <taxon>Aspergillus</taxon>
        <taxon>Aspergillus subgen. Circumdati</taxon>
    </lineage>
</organism>
<keyword evidence="4" id="KW-0456">Lyase</keyword>
<reference evidence="7 8" key="1">
    <citation type="submission" date="2019-04" db="EMBL/GenBank/DDBJ databases">
        <title>Friends and foes A comparative genomics study of 23 Aspergillus species from section Flavi.</title>
        <authorList>
            <consortium name="DOE Joint Genome Institute"/>
            <person name="Kjaerbolling I."/>
            <person name="Vesth T."/>
            <person name="Frisvad J.C."/>
            <person name="Nybo J.L."/>
            <person name="Theobald S."/>
            <person name="Kildgaard S."/>
            <person name="Isbrandt T."/>
            <person name="Kuo A."/>
            <person name="Sato A."/>
            <person name="Lyhne E.K."/>
            <person name="Kogle M.E."/>
            <person name="Wiebenga A."/>
            <person name="Kun R.S."/>
            <person name="Lubbers R.J."/>
            <person name="Makela M.R."/>
            <person name="Barry K."/>
            <person name="Chovatia M."/>
            <person name="Clum A."/>
            <person name="Daum C."/>
            <person name="Haridas S."/>
            <person name="He G."/>
            <person name="LaButti K."/>
            <person name="Lipzen A."/>
            <person name="Mondo S."/>
            <person name="Riley R."/>
            <person name="Salamov A."/>
            <person name="Simmons B.A."/>
            <person name="Magnuson J.K."/>
            <person name="Henrissat B."/>
            <person name="Mortensen U.H."/>
            <person name="Larsen T.O."/>
            <person name="Devries R.P."/>
            <person name="Grigoriev I.V."/>
            <person name="Machida M."/>
            <person name="Baker S.E."/>
            <person name="Andersen M.R."/>
        </authorList>
    </citation>
    <scope>NUCLEOTIDE SEQUENCE [LARGE SCALE GENOMIC DNA]</scope>
    <source>
        <strain evidence="7 8">IBT 18842</strain>
    </source>
</reference>
<dbReference type="InterPro" id="IPR015424">
    <property type="entry name" value="PyrdxlP-dep_Trfase"/>
</dbReference>